<dbReference type="Pfam" id="PF00903">
    <property type="entry name" value="Glyoxalase"/>
    <property type="match status" value="1"/>
</dbReference>
<sequence length="144" mass="16003">MLKSIEVYLVTDGNGEEAVEFYRDALGAELVYMTKWGEHVPDCPPERANLVLNAQLSVNGIRLMISDENPDFEYTAGSNMTAALITDAAETAHELYKKLSVNAKSILMEMQETFWSPAYAGLTDQFGMNWQISAEVEGFVPTVE</sequence>
<reference evidence="2" key="3">
    <citation type="journal article" date="2023" name="Microbiol. Resour. Announc.">
        <title>Draft Genome Sequence of Granulicatella sp. Strain S8, Isolated from a Marine Fish, Seriola quinqueradiata.</title>
        <authorList>
            <person name="Lee M."/>
            <person name="Farooq A."/>
            <person name="Jeong J.B."/>
            <person name="Jung M.Y."/>
        </authorList>
    </citation>
    <scope>NUCLEOTIDE SEQUENCE</scope>
    <source>
        <strain evidence="2">S8</strain>
    </source>
</reference>
<dbReference type="Gene3D" id="3.10.180.10">
    <property type="entry name" value="2,3-Dihydroxybiphenyl 1,2-Dioxygenase, domain 1"/>
    <property type="match status" value="1"/>
</dbReference>
<dbReference type="PANTHER" id="PTHR33990:SF1">
    <property type="entry name" value="PROTEIN YJDN"/>
    <property type="match status" value="1"/>
</dbReference>
<dbReference type="SUPFAM" id="SSF54593">
    <property type="entry name" value="Glyoxalase/Bleomycin resistance protein/Dihydroxybiphenyl dioxygenase"/>
    <property type="match status" value="1"/>
</dbReference>
<dbReference type="InterPro" id="IPR004360">
    <property type="entry name" value="Glyas_Fos-R_dOase_dom"/>
</dbReference>
<evidence type="ECO:0000313" key="2">
    <source>
        <dbReference type="EMBL" id="MCQ9209902.1"/>
    </source>
</evidence>
<dbReference type="EMBL" id="JANHNZ010000003">
    <property type="protein sequence ID" value="MCQ9209902.1"/>
    <property type="molecule type" value="Genomic_DNA"/>
</dbReference>
<keyword evidence="3" id="KW-1185">Reference proteome</keyword>
<comment type="caution">
    <text evidence="2">The sequence shown here is derived from an EMBL/GenBank/DDBJ whole genome shotgun (WGS) entry which is preliminary data.</text>
</comment>
<organism evidence="2 3">
    <name type="scientific">Granulicatella seriolae</name>
    <dbReference type="NCBI Taxonomy" id="2967226"/>
    <lineage>
        <taxon>Bacteria</taxon>
        <taxon>Bacillati</taxon>
        <taxon>Bacillota</taxon>
        <taxon>Bacilli</taxon>
        <taxon>Lactobacillales</taxon>
        <taxon>Carnobacteriaceae</taxon>
        <taxon>Granulicatella</taxon>
    </lineage>
</organism>
<accession>A0ABT1WN02</accession>
<evidence type="ECO:0000313" key="3">
    <source>
        <dbReference type="Proteomes" id="UP001059480"/>
    </source>
</evidence>
<evidence type="ECO:0000259" key="1">
    <source>
        <dbReference type="Pfam" id="PF00903"/>
    </source>
</evidence>
<reference evidence="2" key="2">
    <citation type="journal article" date="2023" name="Curr. Microbiol.">
        <title>Granulicatella seriolae sp. nov., a Novel Facultative Anaerobe Isolated from Yellowtail Marine Fish.</title>
        <authorList>
            <person name="Lee M."/>
            <person name="Choi Y.J."/>
            <person name="Farooq A."/>
            <person name="Jeong J.B."/>
            <person name="Jung M.Y."/>
        </authorList>
    </citation>
    <scope>NUCLEOTIDE SEQUENCE</scope>
    <source>
        <strain evidence="2">S8</strain>
    </source>
</reference>
<reference evidence="2" key="1">
    <citation type="submission" date="2022-07" db="EMBL/GenBank/DDBJ databases">
        <authorList>
            <person name="Jung M.-Y."/>
            <person name="Lee M."/>
        </authorList>
    </citation>
    <scope>NUCLEOTIDE SEQUENCE</scope>
    <source>
        <strain evidence="2">S8</strain>
    </source>
</reference>
<proteinExistence type="predicted"/>
<dbReference type="RefSeq" id="WP_256945008.1">
    <property type="nucleotide sequence ID" value="NZ_JANHNZ010000003.1"/>
</dbReference>
<dbReference type="CDD" id="cd06588">
    <property type="entry name" value="PhnB_like"/>
    <property type="match status" value="1"/>
</dbReference>
<dbReference type="InterPro" id="IPR028973">
    <property type="entry name" value="PhnB-like"/>
</dbReference>
<dbReference type="InterPro" id="IPR029068">
    <property type="entry name" value="Glyas_Bleomycin-R_OHBP_Dase"/>
</dbReference>
<feature type="domain" description="Glyoxalase/fosfomycin resistance/dioxygenase" evidence="1">
    <location>
        <begin position="8"/>
        <end position="132"/>
    </location>
</feature>
<name>A0ABT1WN02_9LACT</name>
<protein>
    <submittedName>
        <fullName evidence="2">VOC family protein</fullName>
    </submittedName>
</protein>
<gene>
    <name evidence="2" type="ORF">NPA36_04990</name>
</gene>
<dbReference type="PANTHER" id="PTHR33990">
    <property type="entry name" value="PROTEIN YJDN-RELATED"/>
    <property type="match status" value="1"/>
</dbReference>
<dbReference type="Proteomes" id="UP001059480">
    <property type="component" value="Unassembled WGS sequence"/>
</dbReference>